<name>A0A385I1B0_9EUKA</name>
<evidence type="ECO:0000256" key="1">
    <source>
        <dbReference type="ARBA" id="ARBA00007228"/>
    </source>
</evidence>
<dbReference type="PANTHER" id="PTHR42786">
    <property type="entry name" value="TRNA/RRNA METHYLTRANSFERASE"/>
    <property type="match status" value="1"/>
</dbReference>
<accession>A0A385I1B0</accession>
<comment type="similarity">
    <text evidence="1">Belongs to the class IV-like SAM-binding methyltransferase superfamily. RNA methyltransferase TrmH family.</text>
</comment>
<dbReference type="SUPFAM" id="SSF75217">
    <property type="entry name" value="alpha/beta knot"/>
    <property type="match status" value="1"/>
</dbReference>
<dbReference type="InterPro" id="IPR001537">
    <property type="entry name" value="SpoU_MeTrfase"/>
</dbReference>
<evidence type="ECO:0000256" key="3">
    <source>
        <dbReference type="ARBA" id="ARBA00022679"/>
    </source>
</evidence>
<dbReference type="GO" id="GO:0002128">
    <property type="term" value="P:tRNA nucleoside ribose methylation"/>
    <property type="evidence" value="ECO:0007669"/>
    <property type="project" value="TreeGrafter"/>
</dbReference>
<dbReference type="CDD" id="cd18093">
    <property type="entry name" value="SpoU-like_TrmJ"/>
    <property type="match status" value="1"/>
</dbReference>
<evidence type="ECO:0000256" key="4">
    <source>
        <dbReference type="ARBA" id="ARBA00022691"/>
    </source>
</evidence>
<keyword evidence="3 6" id="KW-0808">Transferase</keyword>
<dbReference type="AlphaFoldDB" id="A0A385I1B0"/>
<dbReference type="InterPro" id="IPR029026">
    <property type="entry name" value="tRNA_m1G_MTases_N"/>
</dbReference>
<dbReference type="GO" id="GO:0003723">
    <property type="term" value="F:RNA binding"/>
    <property type="evidence" value="ECO:0007669"/>
    <property type="project" value="InterPro"/>
</dbReference>
<dbReference type="EMBL" id="MG976688">
    <property type="protein sequence ID" value="AXY63678.1"/>
    <property type="molecule type" value="Genomic_DNA"/>
</dbReference>
<dbReference type="Gene3D" id="1.10.8.590">
    <property type="match status" value="1"/>
</dbReference>
<evidence type="ECO:0000313" key="6">
    <source>
        <dbReference type="EMBL" id="AXY63678.1"/>
    </source>
</evidence>
<dbReference type="PIRSF" id="PIRSF004808">
    <property type="entry name" value="LasT"/>
    <property type="match status" value="1"/>
</dbReference>
<dbReference type="GO" id="GO:0005829">
    <property type="term" value="C:cytosol"/>
    <property type="evidence" value="ECO:0007669"/>
    <property type="project" value="TreeGrafter"/>
</dbReference>
<proteinExistence type="inferred from homology"/>
<keyword evidence="4" id="KW-0949">S-adenosyl-L-methionine</keyword>
<feature type="domain" description="tRNA/rRNA methyltransferase SpoU type" evidence="5">
    <location>
        <begin position="17"/>
        <end position="167"/>
    </location>
</feature>
<dbReference type="Pfam" id="PF00588">
    <property type="entry name" value="SpoU_methylase"/>
    <property type="match status" value="1"/>
</dbReference>
<keyword evidence="6" id="KW-0934">Plastid</keyword>
<dbReference type="GO" id="GO:0008173">
    <property type="term" value="F:RNA methyltransferase activity"/>
    <property type="evidence" value="ECO:0007669"/>
    <property type="project" value="InterPro"/>
</dbReference>
<dbReference type="NCBIfam" id="TIGR00050">
    <property type="entry name" value="rRNA_methyl_1"/>
    <property type="match status" value="1"/>
</dbReference>
<keyword evidence="2 6" id="KW-0489">Methyltransferase</keyword>
<dbReference type="InterPro" id="IPR029028">
    <property type="entry name" value="Alpha/beta_knot_MTases"/>
</dbReference>
<evidence type="ECO:0000256" key="2">
    <source>
        <dbReference type="ARBA" id="ARBA00022603"/>
    </source>
</evidence>
<dbReference type="InterPro" id="IPR004384">
    <property type="entry name" value="RNA_MeTrfase_TrmJ/LasT"/>
</dbReference>
<protein>
    <submittedName>
        <fullName evidence="6">Putative tRNA/rRNA methyltransferase</fullName>
    </submittedName>
</protein>
<reference evidence="6" key="1">
    <citation type="submission" date="2018-02" db="EMBL/GenBank/DDBJ databases">
        <title>Genome reduction pattern in chromatophore genome of Paulinella.</title>
        <authorList>
            <person name="Lhee D."/>
            <person name="Yoon H.S."/>
        </authorList>
    </citation>
    <scope>NUCLEOTIDE SEQUENCE</scope>
    <source>
        <strain evidence="6">NZ27</strain>
    </source>
</reference>
<sequence>MAKLTTYMDILNRASSIVIVLVQPAGPLNVGSVARLCANFGIQELRLVAPCCNPLAIGSKQMSVHGLSILNNAIIYPDLFSALADCNNIVACSGRIGSSDFSTYSPAESLSWLLSGPTDGCSAIVFGREDRGLSNDELSLAGRVLKLVTRCEYNSLNLSHAVAIVLYELTQTYQTSIPVKSAQINKRPATCLELEGFINDAKNLLLKVGFLYPHTSSARMKKVRALLKRSRICGSEVALLRGMVRQLHWATKDHHSS</sequence>
<dbReference type="PANTHER" id="PTHR42786:SF2">
    <property type="entry name" value="TRNA (CYTIDINE_URIDINE-2'-O-)-METHYLTRANSFERASE TRMJ"/>
    <property type="match status" value="1"/>
</dbReference>
<evidence type="ECO:0000259" key="5">
    <source>
        <dbReference type="Pfam" id="PF00588"/>
    </source>
</evidence>
<geneLocation type="plastid" evidence="6"/>
<dbReference type="Gene3D" id="3.40.1280.10">
    <property type="match status" value="1"/>
</dbReference>
<gene>
    <name evidence="6" type="ORF">PMNZ_757</name>
</gene>
<organism evidence="6">
    <name type="scientific">Paulinella micropora</name>
    <dbReference type="NCBI Taxonomy" id="1928728"/>
    <lineage>
        <taxon>Eukaryota</taxon>
        <taxon>Sar</taxon>
        <taxon>Rhizaria</taxon>
        <taxon>Cercozoa</taxon>
        <taxon>Imbricatea</taxon>
        <taxon>Silicofilosea</taxon>
        <taxon>Euglyphida</taxon>
        <taxon>Paulinellidae</taxon>
        <taxon>Paulinella</taxon>
    </lineage>
</organism>